<dbReference type="SUPFAM" id="SSF56176">
    <property type="entry name" value="FAD-binding/transporter-associated domain-like"/>
    <property type="match status" value="1"/>
</dbReference>
<dbReference type="InterPro" id="IPR016166">
    <property type="entry name" value="FAD-bd_PCMH"/>
</dbReference>
<keyword evidence="1" id="KW-0285">Flavoprotein</keyword>
<comment type="caution">
    <text evidence="5">The sequence shown here is derived from an EMBL/GenBank/DDBJ whole genome shotgun (WGS) entry which is preliminary data.</text>
</comment>
<dbReference type="SUPFAM" id="SSF55447">
    <property type="entry name" value="CO dehydrogenase flavoprotein C-terminal domain-like"/>
    <property type="match status" value="1"/>
</dbReference>
<name>A0A840QCT5_9PSEU</name>
<dbReference type="InterPro" id="IPR016167">
    <property type="entry name" value="FAD-bd_PCMH_sub1"/>
</dbReference>
<dbReference type="GO" id="GO:0071949">
    <property type="term" value="F:FAD binding"/>
    <property type="evidence" value="ECO:0007669"/>
    <property type="project" value="InterPro"/>
</dbReference>
<sequence>MKPASFDYHRAHDVRGATELLAELGDEAKLLAGGQSLVAMMNFRLARPAALVDVGRIDGLKYLRPDLDALHIGALTTHRAIETATAAEIVGPFGVLSRAARWIGHYPIRTRGTIGGSLAHADSTAEWCLLAVLLDAGIVVASTRGRRTIAAADFFFGFLTTALEPDEMIVEVVFPSPAPHAALTEFAQRKGDFAIVAAAVSLDVAGGVCRSGRVALGGVDAVPIRIPSAEAVLAGGELGGELFAACADAAAGAIEPGSDAHGSADYRRKLARTLVVRACQEAMAG</sequence>
<dbReference type="PANTHER" id="PTHR42659:SF2">
    <property type="entry name" value="XANTHINE DEHYDROGENASE SUBUNIT C-RELATED"/>
    <property type="match status" value="1"/>
</dbReference>
<dbReference type="InterPro" id="IPR036318">
    <property type="entry name" value="FAD-bd_PCMH-like_sf"/>
</dbReference>
<dbReference type="RefSeq" id="WP_184728644.1">
    <property type="nucleotide sequence ID" value="NZ_JACHIW010000001.1"/>
</dbReference>
<dbReference type="Pfam" id="PF00941">
    <property type="entry name" value="FAD_binding_5"/>
    <property type="match status" value="1"/>
</dbReference>
<keyword evidence="6" id="KW-1185">Reference proteome</keyword>
<protein>
    <submittedName>
        <fullName evidence="5">Carbon-monoxide dehydrogenase medium subunit</fullName>
        <ecNumber evidence="5">1.2.7.4</ecNumber>
    </submittedName>
</protein>
<dbReference type="InterPro" id="IPR005107">
    <property type="entry name" value="CO_DH_flav_C"/>
</dbReference>
<dbReference type="SMART" id="SM01092">
    <property type="entry name" value="CO_deh_flav_C"/>
    <property type="match status" value="1"/>
</dbReference>
<evidence type="ECO:0000259" key="4">
    <source>
        <dbReference type="PROSITE" id="PS51387"/>
    </source>
</evidence>
<dbReference type="InterPro" id="IPR016169">
    <property type="entry name" value="FAD-bd_PCMH_sub2"/>
</dbReference>
<dbReference type="Pfam" id="PF03450">
    <property type="entry name" value="CO_deh_flav_C"/>
    <property type="match status" value="1"/>
</dbReference>
<dbReference type="PANTHER" id="PTHR42659">
    <property type="entry name" value="XANTHINE DEHYDROGENASE SUBUNIT C-RELATED"/>
    <property type="match status" value="1"/>
</dbReference>
<keyword evidence="3 5" id="KW-0560">Oxidoreductase</keyword>
<evidence type="ECO:0000313" key="6">
    <source>
        <dbReference type="Proteomes" id="UP000584374"/>
    </source>
</evidence>
<evidence type="ECO:0000256" key="2">
    <source>
        <dbReference type="ARBA" id="ARBA00022827"/>
    </source>
</evidence>
<dbReference type="Gene3D" id="3.30.390.50">
    <property type="entry name" value="CO dehydrogenase flavoprotein, C-terminal domain"/>
    <property type="match status" value="1"/>
</dbReference>
<dbReference type="InterPro" id="IPR002346">
    <property type="entry name" value="Mopterin_DH_FAD-bd"/>
</dbReference>
<evidence type="ECO:0000313" key="5">
    <source>
        <dbReference type="EMBL" id="MBB5157787.1"/>
    </source>
</evidence>
<keyword evidence="2" id="KW-0274">FAD</keyword>
<dbReference type="PROSITE" id="PS51387">
    <property type="entry name" value="FAD_PCMH"/>
    <property type="match status" value="1"/>
</dbReference>
<dbReference type="AlphaFoldDB" id="A0A840QCT5"/>
<dbReference type="GO" id="GO:0043885">
    <property type="term" value="F:anaerobic carbon-monoxide dehydrogenase activity"/>
    <property type="evidence" value="ECO:0007669"/>
    <property type="project" value="UniProtKB-EC"/>
</dbReference>
<evidence type="ECO:0000256" key="3">
    <source>
        <dbReference type="ARBA" id="ARBA00023002"/>
    </source>
</evidence>
<dbReference type="EMBL" id="JACHIW010000001">
    <property type="protein sequence ID" value="MBB5157787.1"/>
    <property type="molecule type" value="Genomic_DNA"/>
</dbReference>
<dbReference type="Gene3D" id="3.30.43.10">
    <property type="entry name" value="Uridine Diphospho-n-acetylenolpyruvylglucosamine Reductase, domain 2"/>
    <property type="match status" value="1"/>
</dbReference>
<dbReference type="Proteomes" id="UP000584374">
    <property type="component" value="Unassembled WGS sequence"/>
</dbReference>
<dbReference type="InterPro" id="IPR051312">
    <property type="entry name" value="Diverse_Substr_Oxidored"/>
</dbReference>
<organism evidence="5 6">
    <name type="scientific">Saccharopolyspora phatthalungensis</name>
    <dbReference type="NCBI Taxonomy" id="664693"/>
    <lineage>
        <taxon>Bacteria</taxon>
        <taxon>Bacillati</taxon>
        <taxon>Actinomycetota</taxon>
        <taxon>Actinomycetes</taxon>
        <taxon>Pseudonocardiales</taxon>
        <taxon>Pseudonocardiaceae</taxon>
        <taxon>Saccharopolyspora</taxon>
    </lineage>
</organism>
<dbReference type="Gene3D" id="3.30.465.10">
    <property type="match status" value="1"/>
</dbReference>
<gene>
    <name evidence="5" type="ORF">BJ970_005321</name>
</gene>
<dbReference type="EC" id="1.2.7.4" evidence="5"/>
<evidence type="ECO:0000256" key="1">
    <source>
        <dbReference type="ARBA" id="ARBA00022630"/>
    </source>
</evidence>
<feature type="domain" description="FAD-binding PCMH-type" evidence="4">
    <location>
        <begin position="1"/>
        <end position="179"/>
    </location>
</feature>
<proteinExistence type="predicted"/>
<reference evidence="5 6" key="1">
    <citation type="submission" date="2020-08" db="EMBL/GenBank/DDBJ databases">
        <title>Sequencing the genomes of 1000 actinobacteria strains.</title>
        <authorList>
            <person name="Klenk H.-P."/>
        </authorList>
    </citation>
    <scope>NUCLEOTIDE SEQUENCE [LARGE SCALE GENOMIC DNA]</scope>
    <source>
        <strain evidence="5 6">DSM 45584</strain>
    </source>
</reference>
<dbReference type="InterPro" id="IPR036683">
    <property type="entry name" value="CO_DH_flav_C_dom_sf"/>
</dbReference>
<accession>A0A840QCT5</accession>